<dbReference type="PANTHER" id="PTHR21072">
    <property type="entry name" value="GPI TRANSAMIDASE COMPONENT PIG-S"/>
    <property type="match status" value="1"/>
</dbReference>
<evidence type="ECO:0008006" key="13">
    <source>
        <dbReference type="Google" id="ProtNLM"/>
    </source>
</evidence>
<evidence type="ECO:0000256" key="2">
    <source>
        <dbReference type="ARBA" id="ARBA00004687"/>
    </source>
</evidence>
<accession>A0AAV7J0V7</accession>
<feature type="transmembrane region" description="Helical" evidence="10">
    <location>
        <begin position="12"/>
        <end position="29"/>
    </location>
</feature>
<gene>
    <name evidence="11" type="ORF">KQX54_000919</name>
</gene>
<keyword evidence="7 10" id="KW-1133">Transmembrane helix</keyword>
<keyword evidence="12" id="KW-1185">Reference proteome</keyword>
<evidence type="ECO:0000256" key="8">
    <source>
        <dbReference type="ARBA" id="ARBA00023136"/>
    </source>
</evidence>
<dbReference type="Proteomes" id="UP000826195">
    <property type="component" value="Unassembled WGS sequence"/>
</dbReference>
<dbReference type="EMBL" id="JAHXZJ010000004">
    <property type="protein sequence ID" value="KAH0562901.1"/>
    <property type="molecule type" value="Genomic_DNA"/>
</dbReference>
<name>A0AAV7J0V7_COTGL</name>
<comment type="similarity">
    <text evidence="3">Belongs to the PIGS family.</text>
</comment>
<keyword evidence="5 10" id="KW-0812">Transmembrane</keyword>
<organism evidence="11 12">
    <name type="scientific">Cotesia glomerata</name>
    <name type="common">Lepidopteran parasitic wasp</name>
    <name type="synonym">Apanteles glomeratus</name>
    <dbReference type="NCBI Taxonomy" id="32391"/>
    <lineage>
        <taxon>Eukaryota</taxon>
        <taxon>Metazoa</taxon>
        <taxon>Ecdysozoa</taxon>
        <taxon>Arthropoda</taxon>
        <taxon>Hexapoda</taxon>
        <taxon>Insecta</taxon>
        <taxon>Pterygota</taxon>
        <taxon>Neoptera</taxon>
        <taxon>Endopterygota</taxon>
        <taxon>Hymenoptera</taxon>
        <taxon>Apocrita</taxon>
        <taxon>Ichneumonoidea</taxon>
        <taxon>Braconidae</taxon>
        <taxon>Microgastrinae</taxon>
        <taxon>Cotesia</taxon>
    </lineage>
</organism>
<proteinExistence type="inferred from homology"/>
<dbReference type="GO" id="GO:0042765">
    <property type="term" value="C:GPI-anchor transamidase complex"/>
    <property type="evidence" value="ECO:0007669"/>
    <property type="project" value="InterPro"/>
</dbReference>
<evidence type="ECO:0000256" key="5">
    <source>
        <dbReference type="ARBA" id="ARBA00022692"/>
    </source>
</evidence>
<dbReference type="Pfam" id="PF10510">
    <property type="entry name" value="PIG-S"/>
    <property type="match status" value="1"/>
</dbReference>
<dbReference type="AlphaFoldDB" id="A0AAV7J0V7"/>
<comment type="caution">
    <text evidence="11">The sequence shown here is derived from an EMBL/GenBank/DDBJ whole genome shotgun (WGS) entry which is preliminary data.</text>
</comment>
<evidence type="ECO:0000256" key="3">
    <source>
        <dbReference type="ARBA" id="ARBA00005316"/>
    </source>
</evidence>
<reference evidence="11 12" key="1">
    <citation type="journal article" date="2021" name="J. Hered.">
        <title>A chromosome-level genome assembly of the parasitoid wasp, Cotesia glomerata (Hymenoptera: Braconidae).</title>
        <authorList>
            <person name="Pinto B.J."/>
            <person name="Weis J.J."/>
            <person name="Gamble T."/>
            <person name="Ode P.J."/>
            <person name="Paul R."/>
            <person name="Zaspel J.M."/>
        </authorList>
    </citation>
    <scope>NUCLEOTIDE SEQUENCE [LARGE SCALE GENOMIC DNA]</scope>
    <source>
        <strain evidence="11">CgM1</strain>
    </source>
</reference>
<dbReference type="GO" id="GO:0016255">
    <property type="term" value="P:attachment of GPI anchor to protein"/>
    <property type="evidence" value="ECO:0007669"/>
    <property type="project" value="InterPro"/>
</dbReference>
<comment type="pathway">
    <text evidence="2">Glycolipid biosynthesis; glycosylphosphatidylinositol-anchor biosynthesis.</text>
</comment>
<keyword evidence="4" id="KW-0337">GPI-anchor biosynthesis</keyword>
<evidence type="ECO:0000256" key="4">
    <source>
        <dbReference type="ARBA" id="ARBA00022502"/>
    </source>
</evidence>
<evidence type="ECO:0000313" key="11">
    <source>
        <dbReference type="EMBL" id="KAH0562901.1"/>
    </source>
</evidence>
<evidence type="ECO:0000256" key="10">
    <source>
        <dbReference type="SAM" id="Phobius"/>
    </source>
</evidence>
<evidence type="ECO:0000256" key="6">
    <source>
        <dbReference type="ARBA" id="ARBA00022824"/>
    </source>
</evidence>
<comment type="subcellular location">
    <subcellularLocation>
        <location evidence="1">Endoplasmic reticulum membrane</location>
        <topology evidence="1">Multi-pass membrane protein</topology>
    </subcellularLocation>
</comment>
<sequence>MDKCEEKYRLYASVSFAFLLLGIGVPLWWHTTAVPRVTLPYSGIGELSNLNIKIRGHVIIASASEQHAQVITNQIKMAFENSTLYSLSVSYEVISKNLVNSVFTQYDHEKIARTFDIGIGDLLFLEAPNLNEIIVGHHRAIFFPTNTDAFKLVQILSHMILRDESLILTRNAMTDPTKYSLDEENRRRFPPSSTYDVLLTVVNPDPQKLIVKWDLSNITRDYLEPFLDQLSVIANFSVKSQWLYLMPLDITPKQIPDSSELGRHFALSESILPQLITPLEKKLASQVSLHPCINLVMYSVPCDQSPLYIYTKSGHKSKSVNNVKAFLSPRWGGVVISNSPTDVCKQAIKSNYEKPAEVVPNAVTIMGVFLSQLRLLLGIPEPDDKIPGIMVTPTPGESILREWEFDALLRVRAIEQLTSAKLTLQSLAQLLEEISNIVITETVGNRIKTALDLIHLSAEKLLDGKLMEGFSLSKESFVTAEKAFTDPSLLALLYFPDDQKYAVYIPLFLPVMIPVLLSLKNITRYFLNKKSH</sequence>
<dbReference type="InterPro" id="IPR019540">
    <property type="entry name" value="PtdIno-glycan_biosynth_class_S"/>
</dbReference>
<protein>
    <recommendedName>
        <fullName evidence="13">GPI transamidase component PIG-S</fullName>
    </recommendedName>
</protein>
<keyword evidence="9" id="KW-0325">Glycoprotein</keyword>
<evidence type="ECO:0000256" key="9">
    <source>
        <dbReference type="ARBA" id="ARBA00023180"/>
    </source>
</evidence>
<evidence type="ECO:0000256" key="1">
    <source>
        <dbReference type="ARBA" id="ARBA00004477"/>
    </source>
</evidence>
<evidence type="ECO:0000256" key="7">
    <source>
        <dbReference type="ARBA" id="ARBA00022989"/>
    </source>
</evidence>
<keyword evidence="8 10" id="KW-0472">Membrane</keyword>
<dbReference type="GO" id="GO:0006506">
    <property type="term" value="P:GPI anchor biosynthetic process"/>
    <property type="evidence" value="ECO:0007669"/>
    <property type="project" value="UniProtKB-KW"/>
</dbReference>
<dbReference type="PANTHER" id="PTHR21072:SF13">
    <property type="entry name" value="GPI TRANSAMIDASE COMPONENT PIG-S"/>
    <property type="match status" value="1"/>
</dbReference>
<feature type="transmembrane region" description="Helical" evidence="10">
    <location>
        <begin position="501"/>
        <end position="519"/>
    </location>
</feature>
<keyword evidence="6" id="KW-0256">Endoplasmic reticulum</keyword>
<evidence type="ECO:0000313" key="12">
    <source>
        <dbReference type="Proteomes" id="UP000826195"/>
    </source>
</evidence>